<keyword evidence="2" id="KW-1185">Reference proteome</keyword>
<dbReference type="EMBL" id="JARXVC010000002">
    <property type="protein sequence ID" value="MDH6279879.1"/>
    <property type="molecule type" value="Genomic_DNA"/>
</dbReference>
<dbReference type="Proteomes" id="UP001160334">
    <property type="component" value="Unassembled WGS sequence"/>
</dbReference>
<comment type="caution">
    <text evidence="1">The sequence shown here is derived from an EMBL/GenBank/DDBJ whole genome shotgun (WGS) entry which is preliminary data.</text>
</comment>
<name>A0ABT6M8Y8_9NOCA</name>
<organism evidence="1 2">
    <name type="scientific">Prescottella agglutinans</name>
    <dbReference type="NCBI Taxonomy" id="1644129"/>
    <lineage>
        <taxon>Bacteria</taxon>
        <taxon>Bacillati</taxon>
        <taxon>Actinomycetota</taxon>
        <taxon>Actinomycetes</taxon>
        <taxon>Mycobacteriales</taxon>
        <taxon>Nocardiaceae</taxon>
        <taxon>Prescottella</taxon>
    </lineage>
</organism>
<proteinExistence type="predicted"/>
<evidence type="ECO:0000313" key="2">
    <source>
        <dbReference type="Proteomes" id="UP001160334"/>
    </source>
</evidence>
<gene>
    <name evidence="1" type="ORF">M2280_001088</name>
</gene>
<accession>A0ABT6M8Y8</accession>
<sequence length="121" mass="12942">MVGSRSTTEAAGRALITDLRSLLGARLVAYLAETDTRTVREWADGLSALPAGTLLDRLHVALEAAQLLTKRDSPAVAQTWFQGRNPALGDHPPAKVLRSTHPDRARVLILDAAGHFTAHGT</sequence>
<protein>
    <recommendedName>
        <fullName evidence="3">DUF2384 domain-containing protein</fullName>
    </recommendedName>
</protein>
<evidence type="ECO:0008006" key="3">
    <source>
        <dbReference type="Google" id="ProtNLM"/>
    </source>
</evidence>
<reference evidence="1 2" key="1">
    <citation type="submission" date="2023-04" db="EMBL/GenBank/DDBJ databases">
        <title>Forest soil microbial communities from Buena Vista Peninsula, Colon Province, Panama.</title>
        <authorList>
            <person name="Bouskill N."/>
        </authorList>
    </citation>
    <scope>NUCLEOTIDE SEQUENCE [LARGE SCALE GENOMIC DNA]</scope>
    <source>
        <strain evidence="1 2">CFH S0262</strain>
    </source>
</reference>
<evidence type="ECO:0000313" key="1">
    <source>
        <dbReference type="EMBL" id="MDH6279879.1"/>
    </source>
</evidence>